<keyword evidence="2" id="KW-1185">Reference proteome</keyword>
<sequence length="113" mass="12603">MGQQGDSCAATCGALGLQCEPDFQIDDSDKIMRFRFPVSGFTHIDTTEGVKWSAYRFHEMDPLPFSDGFKLQWRNGDMDDKATGLKCYTLTGGNVVGNPTNSTVTSYAWVYVW</sequence>
<protein>
    <submittedName>
        <fullName evidence="1">Uncharacterized protein</fullName>
    </submittedName>
</protein>
<reference evidence="1" key="1">
    <citation type="submission" date="2009-08" db="EMBL/GenBank/DDBJ databases">
        <title>Annotation of Salpingoeca rosetta.</title>
        <authorList>
            <consortium name="The Broad Institute Genome Sequencing Platform"/>
            <person name="Russ C."/>
            <person name="Cuomo C."/>
            <person name="Burger G."/>
            <person name="Gray M.W."/>
            <person name="Holland P.W.H."/>
            <person name="King N."/>
            <person name="Lang F.B.F."/>
            <person name="Roger A.J."/>
            <person name="Ruiz-Trillo I."/>
            <person name="Young S.K."/>
            <person name="Zeng Q."/>
            <person name="Gargeya S."/>
            <person name="Alvarado L."/>
            <person name="Berlin A."/>
            <person name="Chapman S.B."/>
            <person name="Chen Z."/>
            <person name="Freedman E."/>
            <person name="Gellesch M."/>
            <person name="Goldberg J."/>
            <person name="Griggs A."/>
            <person name="Gujja S."/>
            <person name="Heilman E."/>
            <person name="Heiman D."/>
            <person name="Howarth C."/>
            <person name="Mehta T."/>
            <person name="Neiman D."/>
            <person name="Pearson M."/>
            <person name="Roberts A."/>
            <person name="Saif S."/>
            <person name="Shea T."/>
            <person name="Shenoy N."/>
            <person name="Sisk P."/>
            <person name="Stolte C."/>
            <person name="Sykes S."/>
            <person name="White J."/>
            <person name="Yandava C."/>
            <person name="Haas B."/>
            <person name="Nusbaum C."/>
            <person name="Birren B."/>
        </authorList>
    </citation>
    <scope>NUCLEOTIDE SEQUENCE [LARGE SCALE GENOMIC DNA]</scope>
    <source>
        <strain evidence="1">ATCC 50818</strain>
    </source>
</reference>
<organism evidence="2">
    <name type="scientific">Salpingoeca rosetta (strain ATCC 50818 / BSB-021)</name>
    <dbReference type="NCBI Taxonomy" id="946362"/>
    <lineage>
        <taxon>Eukaryota</taxon>
        <taxon>Choanoflagellata</taxon>
        <taxon>Craspedida</taxon>
        <taxon>Salpingoecidae</taxon>
        <taxon>Salpingoeca</taxon>
    </lineage>
</organism>
<proteinExistence type="predicted"/>
<dbReference type="AlphaFoldDB" id="F2U4H2"/>
<name>F2U4H2_SALR5</name>
<dbReference type="RefSeq" id="XP_004995774.1">
    <property type="nucleotide sequence ID" value="XM_004995717.1"/>
</dbReference>
<accession>F2U4H2</accession>
<dbReference type="KEGG" id="sre:PTSG_03190"/>
<dbReference type="Proteomes" id="UP000007799">
    <property type="component" value="Unassembled WGS sequence"/>
</dbReference>
<evidence type="ECO:0000313" key="1">
    <source>
        <dbReference type="EMBL" id="EGD82538.1"/>
    </source>
</evidence>
<dbReference type="InParanoid" id="F2U4H2"/>
<dbReference type="EMBL" id="GL832961">
    <property type="protein sequence ID" value="EGD82538.1"/>
    <property type="molecule type" value="Genomic_DNA"/>
</dbReference>
<evidence type="ECO:0000313" key="2">
    <source>
        <dbReference type="Proteomes" id="UP000007799"/>
    </source>
</evidence>
<dbReference type="GeneID" id="16076361"/>
<dbReference type="OrthoDB" id="9970989at2759"/>
<dbReference type="Gene3D" id="2.60.120.1390">
    <property type="match status" value="1"/>
</dbReference>
<gene>
    <name evidence="1" type="ORF">PTSG_03190</name>
</gene>